<sequence length="58" mass="6427">MTRHNRRPVTTTGAVRARSHRANTCGRTSASIRINSRHTVVAAGTRSVNPSRSHTDRF</sequence>
<reference evidence="2" key="1">
    <citation type="submission" date="2020-08" db="EMBL/GenBank/DDBJ databases">
        <title>A bifunctional nitrone conjugated secondary metabolite targeting the ribosome.</title>
        <authorList>
            <person name="Limbrick E.M."/>
            <person name="Graf M."/>
            <person name="Derewacz D.K."/>
            <person name="Nguyen F."/>
            <person name="Spraggins J.M."/>
            <person name="Wieland M."/>
            <person name="Ynigez-Gutierrez A.E."/>
            <person name="Reisman B.J."/>
            <person name="Zinshteyn B."/>
            <person name="McCulloch K."/>
            <person name="Iverson T.M."/>
            <person name="Green R."/>
            <person name="Wilson D.N."/>
            <person name="Bachmann B.O."/>
        </authorList>
    </citation>
    <scope>NUCLEOTIDE SEQUENCE</scope>
    <source>
        <strain evidence="2">Africana</strain>
    </source>
</reference>
<name>A0A7D5YCF5_9ACTN</name>
<proteinExistence type="predicted"/>
<evidence type="ECO:0000256" key="1">
    <source>
        <dbReference type="SAM" id="MobiDB-lite"/>
    </source>
</evidence>
<evidence type="ECO:0000313" key="2">
    <source>
        <dbReference type="EMBL" id="QLJ96236.1"/>
    </source>
</evidence>
<organism evidence="2">
    <name type="scientific">Micromonospora carbonacea</name>
    <dbReference type="NCBI Taxonomy" id="47853"/>
    <lineage>
        <taxon>Bacteria</taxon>
        <taxon>Bacillati</taxon>
        <taxon>Actinomycetota</taxon>
        <taxon>Actinomycetes</taxon>
        <taxon>Micromonosporales</taxon>
        <taxon>Micromonosporaceae</taxon>
        <taxon>Micromonospora</taxon>
    </lineage>
</organism>
<protein>
    <submittedName>
        <fullName evidence="2">Uncharacterized protein</fullName>
    </submittedName>
</protein>
<accession>A0A7D5YCF5</accession>
<dbReference type="AlphaFoldDB" id="A0A7D5YCF5"/>
<feature type="region of interest" description="Disordered" evidence="1">
    <location>
        <begin position="1"/>
        <end position="27"/>
    </location>
</feature>
<dbReference type="EMBL" id="CP058905">
    <property type="protein sequence ID" value="QLJ96236.1"/>
    <property type="molecule type" value="Genomic_DNA"/>
</dbReference>
<gene>
    <name evidence="2" type="ORF">HZU44_24730</name>
</gene>